<dbReference type="EMBL" id="BARV01000156">
    <property type="protein sequence ID" value="GAH94273.1"/>
    <property type="molecule type" value="Genomic_DNA"/>
</dbReference>
<feature type="region of interest" description="Disordered" evidence="1">
    <location>
        <begin position="16"/>
        <end position="40"/>
    </location>
</feature>
<evidence type="ECO:0000256" key="1">
    <source>
        <dbReference type="SAM" id="MobiDB-lite"/>
    </source>
</evidence>
<organism evidence="2">
    <name type="scientific">marine sediment metagenome</name>
    <dbReference type="NCBI Taxonomy" id="412755"/>
    <lineage>
        <taxon>unclassified sequences</taxon>
        <taxon>metagenomes</taxon>
        <taxon>ecological metagenomes</taxon>
    </lineage>
</organism>
<gene>
    <name evidence="2" type="ORF">S06H3_00758</name>
</gene>
<sequence>MSDDLKPIGNILNDVIKKIPPKPNNESNNKPTNTNDDDNNKIQFKQKKCKFSRDLIEYPISKNWLTSTITTDKGKTYMDKEFKTSSEYDYMVRTLLPFNKNITLFDSKVLLVISYLADFFTKKSGYYEDKHRFITVSFLDFIELLGVKHTGHYKKALIDTLNYYTNTTHYTPYIWDCDNKKRSNEIPLTDEGKIDYSKLKDFSVWHIINAYHFKNPDDLQGKSKKRCYNPRIEIELSREFYYSFLKYYTLIDFKKTVSLKNPTSLNLYLFLKNNWGVKFYKYSIGFEKLKKAIDITDTNESRAKDTFKTAWNKLKEQGLLSNYSKEQVLLSYLDYDFKPSKTGKEKIDFKLIKVSRA</sequence>
<reference evidence="2" key="1">
    <citation type="journal article" date="2014" name="Front. Microbiol.">
        <title>High frequency of phylogenetically diverse reductive dehalogenase-homologous genes in deep subseafloor sedimentary metagenomes.</title>
        <authorList>
            <person name="Kawai M."/>
            <person name="Futagami T."/>
            <person name="Toyoda A."/>
            <person name="Takaki Y."/>
            <person name="Nishi S."/>
            <person name="Hori S."/>
            <person name="Arai W."/>
            <person name="Tsubouchi T."/>
            <person name="Morono Y."/>
            <person name="Uchiyama I."/>
            <person name="Ito T."/>
            <person name="Fujiyama A."/>
            <person name="Inagaki F."/>
            <person name="Takami H."/>
        </authorList>
    </citation>
    <scope>NUCLEOTIDE SEQUENCE</scope>
    <source>
        <strain evidence="2">Expedition CK06-06</strain>
    </source>
</reference>
<dbReference type="AlphaFoldDB" id="X1LJE4"/>
<proteinExistence type="predicted"/>
<accession>X1LJE4</accession>
<protein>
    <submittedName>
        <fullName evidence="2">Uncharacterized protein</fullName>
    </submittedName>
</protein>
<name>X1LJE4_9ZZZZ</name>
<comment type="caution">
    <text evidence="2">The sequence shown here is derived from an EMBL/GenBank/DDBJ whole genome shotgun (WGS) entry which is preliminary data.</text>
</comment>
<evidence type="ECO:0000313" key="2">
    <source>
        <dbReference type="EMBL" id="GAH94273.1"/>
    </source>
</evidence>
<feature type="compositionally biased region" description="Low complexity" evidence="1">
    <location>
        <begin position="24"/>
        <end position="34"/>
    </location>
</feature>